<sequence length="1074" mass="123815">MKVVDIPDLFPPNSELPIASSPLTKENEFLLLGWIKNLLGRNAGLHERFVRSIKEGCWLKTSSGYKSPSKSLLLNLNDVSTLQLINVPFDLPLIDEKFYDNQINWYKDVFEFLGVTFERNQAFRFTTDQLHLLGTSSSLNRDQAISLLECIRNLGEQYLFPKELVEGASRGIWLKTSKGFDSPLLSVLLDPEWEDVLQFTDLPLIDEAYYGEFNKQQCFLDLGMCSSFEVIFSSKVKDRDSRARMVKTNLGYKATNKSFLYENKWGKVLEIVGVPLIDESFYGNRIRAYKNELSVLGVTFTFEGACRELGSHLRSLLSSSKMTKDFTFAVLDCCKNLRTVDESLLKEFKKCIFQFKWLKTKHGYRASPDSILLDSEWEHLAPITNLPFIDDSYYGESIHSYKEELRLVGVVSSLSEGYHNTFKNLRWPEDPIKVSPASIISLLKCIKHKKSANPGQSLPKEFLNIIKWKKWVKTSMGYRNPSECLLCDTELACILEIVQVALVDEDFYGAQIQSYKEELKQVGVITNFEDACNLVTNRLRVLMASSGLSKDNALSVLDCCKSMRRRDLTLPSAFRNFIFKEKWLETIRGYRSPRDSIMFASERSFTSEISDLPFVDESYYGKDIYSYKYELRYSGVVIDLNQGFKFVVEGFKMPKEPSKITASQAISVLKFIRHLNSGPHDYSLPKDFVPRIKAVRWVKTRMATSAKVEVRDGCSLVASHLYSHTQFPSIARVVNYLNSFKWKPEDTFPRLKWVPCGNETAEWVNSENCLLYDGDFESSFHVLERFYEQNLFSFLSNAFGVQPHPKTEDYCRLWKDWGDQNYQVTYDECCSFWAHILNNWDDETKLLITSQKLKIPTNRASSEISLVSRHEVFIPDDLQLSDMFQKASENPFLFVQRLGVSGYGERELQKMDSEHWLISKGLVRLVLGYLANPMFAFLPKQRHQMARVLLGLAVLETQKPIEVGYCLILTRKCLTARERMMVRWDRESSRLLLQRQKTSKPRANIEFIASFAQAISEGLLWENSGLVDGLRELIELGFLLNFEVDSVNFLLQRKNLLLFVEDEMYLSQELAPES</sequence>
<dbReference type="PANTHER" id="PTHR32387:SF3">
    <property type="entry name" value="ATP_DNA BINDING PROTEIN"/>
    <property type="match status" value="1"/>
</dbReference>
<gene>
    <name evidence="1" type="ORF">AMTR_s00016p00192530</name>
</gene>
<keyword evidence="2" id="KW-1185">Reference proteome</keyword>
<dbReference type="PANTHER" id="PTHR32387">
    <property type="entry name" value="WU:FJ29H11"/>
    <property type="match status" value="1"/>
</dbReference>
<evidence type="ECO:0000313" key="2">
    <source>
        <dbReference type="Proteomes" id="UP000017836"/>
    </source>
</evidence>
<dbReference type="InterPro" id="IPR052957">
    <property type="entry name" value="Auxin_embryo_med"/>
</dbReference>
<dbReference type="Gramene" id="ERN06242">
    <property type="protein sequence ID" value="ERN06242"/>
    <property type="gene ID" value="AMTR_s00016p00192530"/>
</dbReference>
<evidence type="ECO:0000313" key="1">
    <source>
        <dbReference type="EMBL" id="ERN06242.1"/>
    </source>
</evidence>
<accession>W1P8Q0</accession>
<dbReference type="AlphaFoldDB" id="W1P8Q0"/>
<proteinExistence type="predicted"/>
<dbReference type="eggNOG" id="ENOG502QXH2">
    <property type="taxonomic scope" value="Eukaryota"/>
</dbReference>
<dbReference type="Proteomes" id="UP000017836">
    <property type="component" value="Unassembled WGS sequence"/>
</dbReference>
<dbReference type="HOGENOM" id="CLU_287199_0_0_1"/>
<organism evidence="1 2">
    <name type="scientific">Amborella trichopoda</name>
    <dbReference type="NCBI Taxonomy" id="13333"/>
    <lineage>
        <taxon>Eukaryota</taxon>
        <taxon>Viridiplantae</taxon>
        <taxon>Streptophyta</taxon>
        <taxon>Embryophyta</taxon>
        <taxon>Tracheophyta</taxon>
        <taxon>Spermatophyta</taxon>
        <taxon>Magnoliopsida</taxon>
        <taxon>Amborellales</taxon>
        <taxon>Amborellaceae</taxon>
        <taxon>Amborella</taxon>
    </lineage>
</organism>
<dbReference type="EMBL" id="KI393908">
    <property type="protein sequence ID" value="ERN06242.1"/>
    <property type="molecule type" value="Genomic_DNA"/>
</dbReference>
<reference evidence="2" key="1">
    <citation type="journal article" date="2013" name="Science">
        <title>The Amborella genome and the evolution of flowering plants.</title>
        <authorList>
            <consortium name="Amborella Genome Project"/>
        </authorList>
    </citation>
    <scope>NUCLEOTIDE SEQUENCE [LARGE SCALE GENOMIC DNA]</scope>
</reference>
<protein>
    <submittedName>
        <fullName evidence="1">Uncharacterized protein</fullName>
    </submittedName>
</protein>
<name>W1P8Q0_AMBTC</name>